<feature type="region of interest" description="Disordered" evidence="2">
    <location>
        <begin position="440"/>
        <end position="500"/>
    </location>
</feature>
<feature type="region of interest" description="Disordered" evidence="2">
    <location>
        <begin position="615"/>
        <end position="687"/>
    </location>
</feature>
<evidence type="ECO:0000259" key="3">
    <source>
        <dbReference type="PROSITE" id="PS50048"/>
    </source>
</evidence>
<keyword evidence="1" id="KW-0539">Nucleus</keyword>
<feature type="region of interest" description="Disordered" evidence="2">
    <location>
        <begin position="547"/>
        <end position="586"/>
    </location>
</feature>
<feature type="compositionally biased region" description="Low complexity" evidence="2">
    <location>
        <begin position="637"/>
        <end position="657"/>
    </location>
</feature>
<dbReference type="SMART" id="SM00066">
    <property type="entry name" value="GAL4"/>
    <property type="match status" value="1"/>
</dbReference>
<evidence type="ECO:0000313" key="5">
    <source>
        <dbReference type="Proteomes" id="UP000258309"/>
    </source>
</evidence>
<dbReference type="EMBL" id="NCSJ02000160">
    <property type="protein sequence ID" value="RFU28525.1"/>
    <property type="molecule type" value="Genomic_DNA"/>
</dbReference>
<evidence type="ECO:0000313" key="4">
    <source>
        <dbReference type="EMBL" id="RFU28525.1"/>
    </source>
</evidence>
<feature type="compositionally biased region" description="Basic and acidic residues" evidence="2">
    <location>
        <begin position="234"/>
        <end position="243"/>
    </location>
</feature>
<feature type="region of interest" description="Disordered" evidence="2">
    <location>
        <begin position="296"/>
        <end position="384"/>
    </location>
</feature>
<dbReference type="PROSITE" id="PS00463">
    <property type="entry name" value="ZN2_CY6_FUNGAL_1"/>
    <property type="match status" value="1"/>
</dbReference>
<dbReference type="OMA" id="RDKGTEC"/>
<dbReference type="PANTHER" id="PTHR47785:SF4">
    <property type="entry name" value="ZN(II)2CYS6 TRANSCRIPTION FACTOR (EUROFUNG)"/>
    <property type="match status" value="1"/>
</dbReference>
<feature type="compositionally biased region" description="Polar residues" evidence="2">
    <location>
        <begin position="324"/>
        <end position="345"/>
    </location>
</feature>
<dbReference type="PANTHER" id="PTHR47785">
    <property type="entry name" value="ZN(II)2CYS6 TRANSCRIPTION FACTOR (EUROFUNG)-RELATED-RELATED"/>
    <property type="match status" value="1"/>
</dbReference>
<accession>A0A3E2H551</accession>
<dbReference type="Pfam" id="PF00172">
    <property type="entry name" value="Zn_clus"/>
    <property type="match status" value="1"/>
</dbReference>
<sequence length="1092" mass="120896">MMDMGPDQKRPRISGSWSNSHRELPPPPHPSAQNPAAPYQDTTPFTRPDHRPSPHHHDGLRREVDYHHNPPPQPPHAGTPHTYHAHAPPPPISSYTGARDPIVKRDPSDEPQPQHQRPRSTGNGPDHTVHTPHPADDHTRQYFPPRYDNPPPQPVGTAGVPYRGPSFPPPSPMATTQPYEHAMYGAPVPTPMRDQVYQGQTYSPTIAPPKRKPTRAAQACDSCRTLKAKCDEQRPCSSCKEKNTNCVYRDPPPKQQDKTTSDILEGLMRIEKTMGTLYSKISRVEKALIASVPQAEAALKEEPQEDSPEEMVAPQMRVPDYQRPSVSSESQIPIASASPYSTSAVPQQQQPQRLLERTEPEEETEDEEDGGDPIPPGQPSIPVNHTTGAARLLLVSPIAEMAKDIIKSERIKNEKYPMIQEERRGLIRLFGKGEGLDLAQGYDKDPLTDHGSDTTPSDSHSEVSSPAGEEWGQLGGLTPPGSGNVIEVRRGGISQDGMPPLDRETVLDLVKSYMENMNIMHPILIPRRVDALVESFLKSIPESQPKHKSVSALFASNPDSPGQKRKRSPGLGEQFEGGIKTSEYKPGHPFRSISTALVLLILALGKICRHTSRIPDVVPDRDHDAFNSPHARNGHVSSSLQSSPILSTTSSGLPSPQEGDRLHVRSRPSSVEPYARTPMEGISGYPPRNSSKLKNLDVIPGLAYFALATDIIGNQIGGNSLQHVHVNILAGLYHGQLARVLESHAYIHQACRSLQVILRPKLERFRRLKQSMHAVPVKDNPLIFAFWTCLQLESDIVAELPCPHSGILTFEDDMPGPNLQAAANIDQIHPRVLESYAAQLFLRKHLNQLHNMFYKPDDGSQFPLVFSGNNRTHFPTIQAVEESLKSMNVYAPNMGWNEDEPPADEILGARLRAKYYGAQVITYRNFLLKILEHSAAKTSAPQQRQMSSDFKHGIVVPKISADEIPAQVLEYAKNCIQALIRSTTAFHGLAQDKRLIVTNVWGTAHAQWGNMLTLQAVYCDPILKDFIDPKLLASLLRKTIRFLRQVAQPSSALWTDIKILEHTGIKNGLLPPKGTDESMTSSFSGDIPMAEH</sequence>
<dbReference type="InterPro" id="IPR036864">
    <property type="entry name" value="Zn2-C6_fun-type_DNA-bd_sf"/>
</dbReference>
<organism evidence="4 5">
    <name type="scientific">Scytalidium lignicola</name>
    <name type="common">Hyphomycete</name>
    <dbReference type="NCBI Taxonomy" id="5539"/>
    <lineage>
        <taxon>Eukaryota</taxon>
        <taxon>Fungi</taxon>
        <taxon>Dikarya</taxon>
        <taxon>Ascomycota</taxon>
        <taxon>Pezizomycotina</taxon>
        <taxon>Leotiomycetes</taxon>
        <taxon>Leotiomycetes incertae sedis</taxon>
        <taxon>Scytalidium</taxon>
    </lineage>
</organism>
<feature type="region of interest" description="Disordered" evidence="2">
    <location>
        <begin position="1070"/>
        <end position="1092"/>
    </location>
</feature>
<dbReference type="Gene3D" id="4.10.240.10">
    <property type="entry name" value="Zn(2)-C6 fungal-type DNA-binding domain"/>
    <property type="match status" value="1"/>
</dbReference>
<feature type="compositionally biased region" description="Basic and acidic residues" evidence="2">
    <location>
        <begin position="127"/>
        <end position="140"/>
    </location>
</feature>
<dbReference type="InterPro" id="IPR053181">
    <property type="entry name" value="EcdB-like_regulator"/>
</dbReference>
<dbReference type="PROSITE" id="PS50048">
    <property type="entry name" value="ZN2_CY6_FUNGAL_2"/>
    <property type="match status" value="1"/>
</dbReference>
<gene>
    <name evidence="4" type="ORF">B7463_g7796</name>
</gene>
<dbReference type="InterPro" id="IPR001138">
    <property type="entry name" value="Zn2Cys6_DnaBD"/>
</dbReference>
<dbReference type="STRING" id="5539.A0A3E2H551"/>
<feature type="non-terminal residue" evidence="4">
    <location>
        <position position="1092"/>
    </location>
</feature>
<dbReference type="Proteomes" id="UP000258309">
    <property type="component" value="Unassembled WGS sequence"/>
</dbReference>
<feature type="domain" description="Zn(2)-C6 fungal-type" evidence="3">
    <location>
        <begin position="219"/>
        <end position="248"/>
    </location>
</feature>
<feature type="non-terminal residue" evidence="4">
    <location>
        <position position="1"/>
    </location>
</feature>
<name>A0A3E2H551_SCYLI</name>
<evidence type="ECO:0000256" key="1">
    <source>
        <dbReference type="ARBA" id="ARBA00023242"/>
    </source>
</evidence>
<feature type="compositionally biased region" description="Basic and acidic residues" evidence="2">
    <location>
        <begin position="47"/>
        <end position="68"/>
    </location>
</feature>
<dbReference type="OrthoDB" id="5244761at2759"/>
<feature type="compositionally biased region" description="Acidic residues" evidence="2">
    <location>
        <begin position="359"/>
        <end position="371"/>
    </location>
</feature>
<dbReference type="AlphaFoldDB" id="A0A3E2H551"/>
<dbReference type="GO" id="GO:0000981">
    <property type="term" value="F:DNA-binding transcription factor activity, RNA polymerase II-specific"/>
    <property type="evidence" value="ECO:0007669"/>
    <property type="project" value="InterPro"/>
</dbReference>
<feature type="compositionally biased region" description="Polar residues" evidence="2">
    <location>
        <begin position="453"/>
        <end position="464"/>
    </location>
</feature>
<dbReference type="GO" id="GO:0008270">
    <property type="term" value="F:zinc ion binding"/>
    <property type="evidence" value="ECO:0007669"/>
    <property type="project" value="InterPro"/>
</dbReference>
<evidence type="ECO:0000256" key="2">
    <source>
        <dbReference type="SAM" id="MobiDB-lite"/>
    </source>
</evidence>
<reference evidence="4 5" key="1">
    <citation type="submission" date="2018-05" db="EMBL/GenBank/DDBJ databases">
        <title>Draft genome sequence of Scytalidium lignicola DSM 105466, a ubiquitous saprotrophic fungus.</title>
        <authorList>
            <person name="Buettner E."/>
            <person name="Gebauer A.M."/>
            <person name="Hofrichter M."/>
            <person name="Liers C."/>
            <person name="Kellner H."/>
        </authorList>
    </citation>
    <scope>NUCLEOTIDE SEQUENCE [LARGE SCALE GENOMIC DNA]</scope>
    <source>
        <strain evidence="4 5">DSM 105466</strain>
    </source>
</reference>
<feature type="compositionally biased region" description="Basic and acidic residues" evidence="2">
    <location>
        <begin position="442"/>
        <end position="452"/>
    </location>
</feature>
<comment type="caution">
    <text evidence="4">The sequence shown here is derived from an EMBL/GenBank/DDBJ whole genome shotgun (WGS) entry which is preliminary data.</text>
</comment>
<feature type="region of interest" description="Disordered" evidence="2">
    <location>
        <begin position="234"/>
        <end position="261"/>
    </location>
</feature>
<feature type="region of interest" description="Disordered" evidence="2">
    <location>
        <begin position="1"/>
        <end position="176"/>
    </location>
</feature>
<keyword evidence="5" id="KW-1185">Reference proteome</keyword>
<feature type="compositionally biased region" description="Basic and acidic residues" evidence="2">
    <location>
        <begin position="1"/>
        <end position="10"/>
    </location>
</feature>
<protein>
    <recommendedName>
        <fullName evidence="3">Zn(2)-C6 fungal-type domain-containing protein</fullName>
    </recommendedName>
</protein>
<proteinExistence type="predicted"/>
<dbReference type="CDD" id="cd00067">
    <property type="entry name" value="GAL4"/>
    <property type="match status" value="1"/>
</dbReference>
<feature type="compositionally biased region" description="Basic and acidic residues" evidence="2">
    <location>
        <begin position="251"/>
        <end position="260"/>
    </location>
</feature>
<feature type="compositionally biased region" description="Polar residues" evidence="2">
    <location>
        <begin position="111"/>
        <end position="123"/>
    </location>
</feature>
<dbReference type="SUPFAM" id="SSF57701">
    <property type="entry name" value="Zn2/Cys6 DNA-binding domain"/>
    <property type="match status" value="1"/>
</dbReference>